<dbReference type="Proteomes" id="UP000494040">
    <property type="component" value="Unassembled WGS sequence"/>
</dbReference>
<dbReference type="InterPro" id="IPR011009">
    <property type="entry name" value="Kinase-like_dom_sf"/>
</dbReference>
<evidence type="ECO:0000256" key="6">
    <source>
        <dbReference type="ARBA" id="ARBA00022840"/>
    </source>
</evidence>
<evidence type="ECO:0000256" key="8">
    <source>
        <dbReference type="ARBA" id="ARBA00048679"/>
    </source>
</evidence>
<dbReference type="InterPro" id="IPR051131">
    <property type="entry name" value="NEK_Ser/Thr_kinase_NIMA"/>
</dbReference>
<keyword evidence="2" id="KW-0723">Serine/threonine-protein kinase</keyword>
<keyword evidence="3" id="KW-0808">Transferase</keyword>
<dbReference type="PROSITE" id="PS00109">
    <property type="entry name" value="PROTEIN_KINASE_TYR"/>
    <property type="match status" value="1"/>
</dbReference>
<evidence type="ECO:0000313" key="12">
    <source>
        <dbReference type="Proteomes" id="UP000494040"/>
    </source>
</evidence>
<feature type="binding site" evidence="9">
    <location>
        <position position="34"/>
    </location>
    <ligand>
        <name>ATP</name>
        <dbReference type="ChEBI" id="CHEBI:30616"/>
    </ligand>
</feature>
<organism evidence="11 12">
    <name type="scientific">Cimex lectularius</name>
    <name type="common">Bed bug</name>
    <name type="synonym">Acanthia lectularia</name>
    <dbReference type="NCBI Taxonomy" id="79782"/>
    <lineage>
        <taxon>Eukaryota</taxon>
        <taxon>Metazoa</taxon>
        <taxon>Ecdysozoa</taxon>
        <taxon>Arthropoda</taxon>
        <taxon>Hexapoda</taxon>
        <taxon>Insecta</taxon>
        <taxon>Pterygota</taxon>
        <taxon>Neoptera</taxon>
        <taxon>Paraneoptera</taxon>
        <taxon>Hemiptera</taxon>
        <taxon>Heteroptera</taxon>
        <taxon>Panheteroptera</taxon>
        <taxon>Cimicomorpha</taxon>
        <taxon>Cimicidae</taxon>
        <taxon>Cimex</taxon>
    </lineage>
</organism>
<proteinExistence type="predicted"/>
<dbReference type="GeneID" id="106667158"/>
<dbReference type="AlphaFoldDB" id="A0A8I6RUN4"/>
<dbReference type="PIRSF" id="PIRSF000654">
    <property type="entry name" value="Integrin-linked_kinase"/>
    <property type="match status" value="1"/>
</dbReference>
<protein>
    <recommendedName>
        <fullName evidence="1">non-specific serine/threonine protein kinase</fullName>
        <ecNumber evidence="1">2.7.11.1</ecNumber>
    </recommendedName>
</protein>
<dbReference type="InterPro" id="IPR000719">
    <property type="entry name" value="Prot_kinase_dom"/>
</dbReference>
<comment type="catalytic activity">
    <reaction evidence="7">
        <text>L-threonyl-[protein] + ATP = O-phospho-L-threonyl-[protein] + ADP + H(+)</text>
        <dbReference type="Rhea" id="RHEA:46608"/>
        <dbReference type="Rhea" id="RHEA-COMP:11060"/>
        <dbReference type="Rhea" id="RHEA-COMP:11605"/>
        <dbReference type="ChEBI" id="CHEBI:15378"/>
        <dbReference type="ChEBI" id="CHEBI:30013"/>
        <dbReference type="ChEBI" id="CHEBI:30616"/>
        <dbReference type="ChEBI" id="CHEBI:61977"/>
        <dbReference type="ChEBI" id="CHEBI:456216"/>
        <dbReference type="EC" id="2.7.11.1"/>
    </reaction>
</comment>
<evidence type="ECO:0000256" key="5">
    <source>
        <dbReference type="ARBA" id="ARBA00022777"/>
    </source>
</evidence>
<evidence type="ECO:0000256" key="1">
    <source>
        <dbReference type="ARBA" id="ARBA00012513"/>
    </source>
</evidence>
<dbReference type="OrthoDB" id="248923at2759"/>
<dbReference type="GO" id="GO:0004674">
    <property type="term" value="F:protein serine/threonine kinase activity"/>
    <property type="evidence" value="ECO:0007669"/>
    <property type="project" value="UniProtKB-KW"/>
</dbReference>
<keyword evidence="12" id="KW-1185">Reference proteome</keyword>
<dbReference type="Pfam" id="PF00069">
    <property type="entry name" value="Pkinase"/>
    <property type="match status" value="1"/>
</dbReference>
<accession>A0A8I6RUN4</accession>
<dbReference type="InterPro" id="IPR017441">
    <property type="entry name" value="Protein_kinase_ATP_BS"/>
</dbReference>
<evidence type="ECO:0000313" key="11">
    <source>
        <dbReference type="EnsemblMetazoa" id="XP_014250378.1"/>
    </source>
</evidence>
<dbReference type="EC" id="2.7.11.1" evidence="1"/>
<dbReference type="Gene3D" id="1.10.510.10">
    <property type="entry name" value="Transferase(Phosphotransferase) domain 1"/>
    <property type="match status" value="1"/>
</dbReference>
<feature type="domain" description="Protein kinase" evidence="10">
    <location>
        <begin position="6"/>
        <end position="255"/>
    </location>
</feature>
<keyword evidence="6 9" id="KW-0067">ATP-binding</keyword>
<keyword evidence="4 9" id="KW-0547">Nucleotide-binding</keyword>
<dbReference type="PANTHER" id="PTHR44899">
    <property type="entry name" value="CAMK FAMILY PROTEIN KINASE"/>
    <property type="match status" value="1"/>
</dbReference>
<dbReference type="KEGG" id="clec:106667158"/>
<dbReference type="PROSITE" id="PS00107">
    <property type="entry name" value="PROTEIN_KINASE_ATP"/>
    <property type="match status" value="1"/>
</dbReference>
<evidence type="ECO:0000256" key="2">
    <source>
        <dbReference type="ARBA" id="ARBA00022527"/>
    </source>
</evidence>
<sequence length="267" mass="30195">MDMESYKKHELIGQGTFGAVFLAVNPKGEKLVFKEIVLAGYSEKEISKKLKEASLLSSLKHPNIVKYRHHKIKDDILTIAMEYAEDGNLKNFINTRPEKLEEDLMLRIFTQIILAVNYIHEQNIVHRDICAENVLLKKRFQVKLSDFGISKQDGGSSGISSGHLSYFAPELCRGKKHSRETDMWAVGCLLFLLATLELPFNSPTIAGLLRAILVTPPSLTTGKYSFQLQGLIDALLAKNPYLRLTAKNLLSHQYLAYHVHLNCFRPI</sequence>
<dbReference type="OMA" id="YKCHYGE"/>
<keyword evidence="5" id="KW-0418">Kinase</keyword>
<dbReference type="PROSITE" id="PS50011">
    <property type="entry name" value="PROTEIN_KINASE_DOM"/>
    <property type="match status" value="1"/>
</dbReference>
<dbReference type="InterPro" id="IPR008266">
    <property type="entry name" value="Tyr_kinase_AS"/>
</dbReference>
<evidence type="ECO:0000256" key="4">
    <source>
        <dbReference type="ARBA" id="ARBA00022741"/>
    </source>
</evidence>
<comment type="catalytic activity">
    <reaction evidence="8">
        <text>L-seryl-[protein] + ATP = O-phospho-L-seryl-[protein] + ADP + H(+)</text>
        <dbReference type="Rhea" id="RHEA:17989"/>
        <dbReference type="Rhea" id="RHEA-COMP:9863"/>
        <dbReference type="Rhea" id="RHEA-COMP:11604"/>
        <dbReference type="ChEBI" id="CHEBI:15378"/>
        <dbReference type="ChEBI" id="CHEBI:29999"/>
        <dbReference type="ChEBI" id="CHEBI:30616"/>
        <dbReference type="ChEBI" id="CHEBI:83421"/>
        <dbReference type="ChEBI" id="CHEBI:456216"/>
        <dbReference type="EC" id="2.7.11.1"/>
    </reaction>
</comment>
<evidence type="ECO:0000256" key="9">
    <source>
        <dbReference type="PROSITE-ProRule" id="PRU10141"/>
    </source>
</evidence>
<dbReference type="EnsemblMetazoa" id="XM_014394892.2">
    <property type="protein sequence ID" value="XP_014250378.1"/>
    <property type="gene ID" value="LOC106667158"/>
</dbReference>
<dbReference type="RefSeq" id="XP_014250378.1">
    <property type="nucleotide sequence ID" value="XM_014394892.2"/>
</dbReference>
<reference evidence="11" key="1">
    <citation type="submission" date="2022-01" db="UniProtKB">
        <authorList>
            <consortium name="EnsemblMetazoa"/>
        </authorList>
    </citation>
    <scope>IDENTIFICATION</scope>
</reference>
<dbReference type="PANTHER" id="PTHR44899:SF3">
    <property type="entry name" value="SERINE_THREONINE-PROTEIN KINASE NEK1"/>
    <property type="match status" value="1"/>
</dbReference>
<evidence type="ECO:0000256" key="7">
    <source>
        <dbReference type="ARBA" id="ARBA00047899"/>
    </source>
</evidence>
<evidence type="ECO:0000259" key="10">
    <source>
        <dbReference type="PROSITE" id="PS50011"/>
    </source>
</evidence>
<evidence type="ECO:0000256" key="3">
    <source>
        <dbReference type="ARBA" id="ARBA00022679"/>
    </source>
</evidence>
<dbReference type="SUPFAM" id="SSF56112">
    <property type="entry name" value="Protein kinase-like (PK-like)"/>
    <property type="match status" value="1"/>
</dbReference>
<dbReference type="GO" id="GO:0005524">
    <property type="term" value="F:ATP binding"/>
    <property type="evidence" value="ECO:0007669"/>
    <property type="project" value="UniProtKB-UniRule"/>
</dbReference>
<name>A0A8I6RUN4_CIMLE</name>